<dbReference type="EMBL" id="CAJNXB010001814">
    <property type="protein sequence ID" value="CAF3195842.1"/>
    <property type="molecule type" value="Genomic_DNA"/>
</dbReference>
<sequence>MKSLIKYASRWFKSEKEISEAANYIGSVFHDDSDEQSFFDVVFAKFENYDQLSQAHENKTLSEDIDFIIQCAIDSLTSPEHLPRQSKQIYTFFYIYRRAAEYNEYKRRCNTQLKEFQEKLLERLGHVFESTKGCDPNLSTTNKDLIERIDIRQHLATVIEIKDIEKLNTFFALCKLSFQSSLVINSNIRLQWIDMVLKIRQWNISLIDFIARYLDCKTAFEQCPLDITALIYLTRTVKLSKSVDMPPFDILHNFLNELKLDYKEFYNQFLIIFDEGIKKTFYKQSYVCQLLRILSTDEDLFTKYLSACASSMSPDQLWGIFLNLSMNGDINEIMQKHLSSILTQRMQNITIETFKRCNGRSNEFLKQIKDENYQIFVGILDKVLHGFLNKQLNDQQYSYYFTGYILKEFLNIALRLSPTHSLQHPSCLLIIRHLLFKLDNYGIEISEKIKRLFARLCNLDKSLFQAVDPASIIKDEWFIDYIFHIPQDWFMLSRYDYDGLIFASQNNSWSLYIWSRLIQLSLSKVGVDKWNETVVQLNQWMINVERDKYTANNTLTTIVVKTAFDMAISKNSKSVLFAPNIGSMLKYILDVRQNNDKLIDIKQVDDFIQKVNESIKDILSLNSTRKTYNDLLCTSNAIYFLPFYDFENTFTLSDPQRFKFPVTPLQILAIVSIDRPNDIDISVTDQKETFFYCFIQQVVKWLEWFDEFIDIFQHVIEWLRARKLQRAEQLLSDIHTIKDDSATTVIKMKTIIQYIVELLKPFKNLHRLCDLLNCMKSFENVDSGTLTGHDQWKSYIEELKRVHMNNTFTVNAHFKHEHQQSISARRVVHWSLASEKLECNISIEYRINTPRTMSYKIFSGEKVPLEKKLLQGEFKTHQSGNLIITIDNETGRAPRTIWYQIKIMPFSTCHLFDGIFSMLRQQHFQQSNENIQVADLSDLIDRAFEFIDSLLNGDITLEDMEYLKTVFHDKNIDVKEEVKILFSNRLIANNNCQTTLTTATNIISQGQNEQDIEQVCEWLRTYQYYSHLSIIADCVQKFDIILNSDQNDESIEKLQEMIKNDSCSLKKISETYKDLYERFGKLTNHHLQLIKTITECFHVVQILKKFDLYSTEGLRRFLELRDNLTTQFQLQERNNMILNSLIISYALCEPFVHQVENLEGFVDNVAKLSNIDESSLEHIKVVNDNIQTVNMWLSAEATTILDNALITMEHLYKTGTVQIHLRNLMSEKSYFEIAYSIDTLTTEFSRSNEFDCDEKDKNIQKQETIKFALSMDDIDDHKRQLTFCNVDLKQYMIDKKILLEEQLKLLDTIEKIYFILLKLEKAGHPNFQLKEYSYDVYDRPGTVSKILSDLKNNEEGSEQKLKQEIRDRTKYFQAKFTKFEADYDIWIRDLEKLRCRSPLLQLFSNHQVMIMFILLTTSATENQVQQKFLKKLFSLDDLSKKQEENFKLTVLCLIHYLQSLRIKDCNLSNPNVINLYNKYKIEYNHSKNEDLQSENLQKLSSFLEDFFNKGKELLAESPANTENQQYLVTLNSPEQTSDKVDIQNDFDLDTYYILLNIFNDRLPADYQLLRCSVATDDDIRLFFSRVRTFPRLTFAVIDIDKLHHRLRELVLNEQDSLAKQSERHGTIYYFSRQLISFRKGVRPFYIRPQHRNSSHAYSQFTTLLRNNNLPSPQIQIICGKAGIGKTHRIKTACNDHNTSCVSINDKLNLSSLISTLLSLESKTSSNQLSIYFNISIHANFKQLNHAFFSLFVCNSLNDLTSGLTFSPSKEKSWKFIVEVPYADKYSTTIKTNFDRILPILSIISSNNFEEVTDENYQLFIGDEEKLMAKFLKAYEDQTIDQFLTQDPFGNEKPVHFDPLTDHNECRSYIYNCIKKYAPELPRNKIFELSFTKFLYRRIRFFTGFHFCLNMTTEHLGSTAMKQMIYEAKHLTQISFLSSDYPRIYLVYDPAFSLHILHNDWNAVSEKLKALFRYEDPSKRPEYGNKNYFITCLSWLMDIPYTLFERIMIEANFILTENFTYKLFHVHERKLTKLALIIEGETGVGKTFLLKFYSLLLNANVANSKLEDNPAPKILERTSRWLLTHIIRGMRENEPNLLNLFLQKIQPERLGFENIGEDDPMNRRLLSEIEKSLLSSNYKHDILQYIWATFIGIAHENANDVAKKLLVELHEFVISFLSEYPLIQPSPQLLNLLEKSFLPTTETSIEIFNEFLTQTSIKPLFYRLLLHPGITEEQIKDFMLPISQLAEQMPKIELVVFFDEVNTSSCLGLFKEMFMDGTLHGINLPKNIFFTAAINPSINPNGVAQNQAKDGFQVHRLDYIVHELPQSLDSLKVSYGILDSNTLKDYVKQKIAKFTVVSTGDSTKKLPLIKYVQEKFTQCILEAHRFCEQRLGRNSVSQREIQRCFNLIDFFWSKKNENNNDDPDPIPCIVLALALLYYFRLPTTEDNEQRNDRSTPSREEFGDVLSKYIPGFVEIIQNELEQFVNTDHFVIPHGVAVNQAIREHIFSIVISIVTQIPLCIIGAPGKCFPKNISRFDEQKHSLLGQSKTLSFQIVLQNLQGSQLSAKEFCKHLPAIDPFFCLGSKYSRSEDIAAIFERAIKREQQYKQNRIDTRCVVFLDEASLPDEKKMVLKVLHPYLDECKVAFVAIANKSFDAANANRMLCIYRSLPSQDDQKTLAYGCLGLPTGHEQQNVNRNLDKIIYGLCKGYRRVLSSEGIPKIFHDRDFIYMLRELRFELPTTITNDEETSIGIIKPISLLRALEENFNGIKRNEFKELVEIFFKAVQEESANFSLPIEARQRNIYRDIPTTLRDSMKLDSKRRRLYGRYKLVIDESEDESAINLLLQTGILDSDPTRTSIFRMSDFPDDINNELRNVEVLSTIKLCMETGRTIVMINTSRIHGSLYDVFNQNFSIMATGDTRKIFSKVAIGPKTIDVAVHEDFQCIIHVKRSEFESIPAPFLSRFQKYSLSINDFYRIRLHKLPGNEQVIMKNVEEKVSSFIEHFGRNYFYGLNESTLYSCLLSLIKIHENEEHSLLNIHQHYTQLTVRLKSFIEQNPTNTEQCLVRFVLSKLVQLVSPESIILKLPTFEEKVKQWLCNLYFQHQEHFNFGNFIEQLVSKQFLNIDNDLQPSSEHQMIQNSLHTTTTTTTKVIIFTRTSSYVIGLNEKSKNELFTTNNNDDETSNYSRQIDIINLNTIENSVELYHRFNTYADDTDKNVLMVIIDGRNGQQRSHIPFVRQLIDKTESSYNTNHCSEPKYFLVLVHSSTQDLYHQSCFPSIFLHNWEFYFFDTCTPGSAFHLQKMLRIILSSSLDDQQSPNVDNVLCDLNILFEDSLWDFCSRIQLLLPELSENMFKNAKAHEFYKRQTNTLRRVKCLKHILQQSRQLQKHILDIYHKYLLRKENSSKKIYNLIQKISKDILCGQRFDGLIDSIQSQTRNSFTNFVSNIFKFIVNDYGLETIPKLSANNKIYDSLLNLIDYQSFSADNENDIFSSSTTRGIFQLSSHYSCIPQTPLYHLLHQRVKKHVDNIKETIAHELVKHQDNEDDLRRDYYDAPPQVTTANYNNANETEIAQYTFEQYRIKLIVSILNDNVLTGAICQHIVHSYSTDLIRTFCSIAENNLDYDLAQCQQAVDFVSRWLLLIDDNDRQSLESYLNKDVWHLANVCTSFEYEQHDLISMYSAFRIINLISPADSSYDHLFDEENITRSKLREKFFYSIFNYLWENLNRLNTNDETWIYAYTFISKYYPSEKVLRGLQLSEIKNRIEFMNLAYLIFLNDTLVKPHELISILLKEINFNWSSVCLKLLPTITDIIGRYLETKNIANSTLFIDLQQWTLTILKSTKQPSQQDVYFLFKYIDQSTCRLSLQMKQYLFDELINICLQLEDRRKKCFDLWDRFKIIPHLLECVSNVDHAENYKIPFHPSIISDDDAEMQARPILFDLYFFNLKRQMTNENITASLANKGMLLKLPTIKNTRSMPIGENLFKQSRDYLRVRMIALLLCENKLNYGEMNDVNSIMSAIIEEFLFIDEQPTQFNDHLQLFLSTIIEKRSWNFLLNLLRSESIQHLNSRWATTLYDLLELKQTQKQNKYLQYCHQIQFTLSSKNDSSIFPRLHVPYEELRKIIDICLESETEDNQWDILSEWIQSKLDSDSVPLELKEIKVMLLLVIYYEYYCYNQLSIIDSLLDLIENTLKLSSVELRLFRVFIRPEQFMIGYASDNDDKNFLNDLFKLDSNDEFELSLRHMLVNLVAMVLLGGKESFLWTFMFQPLTLQNTFGFGSTTRHTIQENSVHYDCGCIISQNGDLLQFSQRGDTSGLNVPAVYVAFFSTFGALAWHLLLFDESVQNLHGPILAPGAIATDEPAHRLAGRSIRAKVCHFVCSRLLSTFHFLSIQLNQNDACILLTRCFERMAHLSTHKNSWIKSVYRTNDAEIKAEQEYKDQVFYFVYNNLVEYKWHVNELNLQSQIQRNLQNFTDHMPIVLQFTHFKTELNRLTDSKVSLKILQNTLSSLPFLKITTLIYDLSQFYRLLHQTYAKLIERNEFLTITLQQLYDRGQIYYNSSYQQQDQNEDKTHRSIIENGIKAVNEYHQFSDGFIRPGACDETQRFSIIGWQTPVNYLITNENHDEGDIVMRILSVLVDYHNNLLELIENELDKNQNAIVGPLKTLIKKLTSKSVSILQVANDRTGVINLNDEDCLWIEQLSQASVISNEKQYFITAESRLSFDFVYVQSQIIRTYLLYCRINYSHIIQKYQFLTNRIKTTTTDNESLDLEEKYLVRLSDEQLENEWSYLKDILLHKLYHAHKLLRQIALTLKTHQNDFSLSYLVEFVRTTDKDNDLLQQLEQLEIRDFQLRYIDHVIEIYGGSISGFQHLFTDIPPLLRVRIDPQLNDELIQQLNSNILGIDYNNDLEKIQMQIQTITEFLSELKTIEDTLQQQSTQPLVQTCGYLEIANPILSWIPDKIKCENYVELYIHLIRARSKLQEQKLNIEEQKVKLWEENSNFEDQQGIRLHQQYINPQYDRQISNDLENEDIQSTPLMTIHLTAVPCLSSIFSQQIHKYREESVALEPAIVAKPQKYFITHPNGESKPVLWKREAICEQFRKLFDGKQYDYDSLVVVDKNEMFFDFTKDNYRLSDPSILEYHIIEKQLLIQTQIHFRTQVYEYLATSKCTISTIIRHFIDSQQLRSLSSDIILCFVDRYGKCIDDKIINRFCIEESKTISIFVTEETLDGNALYELACQYKKDETPMIDLFSSTTKWQQIKLWLKTTIDPSVDDYVFFMREKEIVIDDDRILSTTTTESMIIDVINRNSLRKVILTFETNNQTVDVLKSMKISSLLNLLGISSGDCVLVLTGENELKLIKDDLEKSVSNYSSNENDLLHLQVLISIQITKYDDKENINIPLSNRNITIEQLLNLTEKSIDVYKYLATNDTKKIINSNEKLSNLNQTKFILVQENETCVVSIKKSSNNLQQRFIVFATLADVYKENILDQYLMYSNDFVPSKDIQLLSFKSESSIQFIAIDENLPITVTVQNDEAHMSIQFNCDHSITVERLYAIACQLFCLNNEYYRLTMEDVESIDGDVSLKDIDENMSEISFKIVSIASQYCSIKYLNQIIRLPCCRDTLVMAIVKEVLQKLDKSVDNVKIYDLIALDDDQTEIDFDYVIDDVIGLFPNGTTTISLELKKKK</sequence>
<proteinExistence type="predicted"/>
<dbReference type="PANTHER" id="PTHR22605">
    <property type="entry name" value="RZ-TYPE DOMAIN-CONTAINING PROTEIN"/>
    <property type="match status" value="1"/>
</dbReference>
<dbReference type="Proteomes" id="UP000663825">
    <property type="component" value="Unassembled WGS sequence"/>
</dbReference>
<dbReference type="GO" id="GO:0004842">
    <property type="term" value="F:ubiquitin-protein transferase activity"/>
    <property type="evidence" value="ECO:0007669"/>
    <property type="project" value="InterPro"/>
</dbReference>
<gene>
    <name evidence="1" type="ORF">TIS948_LOCUS12268</name>
</gene>
<reference evidence="1" key="1">
    <citation type="submission" date="2021-02" db="EMBL/GenBank/DDBJ databases">
        <authorList>
            <person name="Nowell W R."/>
        </authorList>
    </citation>
    <scope>NUCLEOTIDE SEQUENCE</scope>
</reference>
<organism evidence="1 2">
    <name type="scientific">Rotaria socialis</name>
    <dbReference type="NCBI Taxonomy" id="392032"/>
    <lineage>
        <taxon>Eukaryota</taxon>
        <taxon>Metazoa</taxon>
        <taxon>Spiralia</taxon>
        <taxon>Gnathifera</taxon>
        <taxon>Rotifera</taxon>
        <taxon>Eurotatoria</taxon>
        <taxon>Bdelloidea</taxon>
        <taxon>Philodinida</taxon>
        <taxon>Philodinidae</taxon>
        <taxon>Rotaria</taxon>
    </lineage>
</organism>
<name>A0A817QIL0_9BILA</name>
<comment type="caution">
    <text evidence="1">The sequence shown here is derived from an EMBL/GenBank/DDBJ whole genome shotgun (WGS) entry which is preliminary data.</text>
</comment>
<evidence type="ECO:0000313" key="1">
    <source>
        <dbReference type="EMBL" id="CAF3195842.1"/>
    </source>
</evidence>
<evidence type="ECO:0000313" key="2">
    <source>
        <dbReference type="Proteomes" id="UP000663825"/>
    </source>
</evidence>
<protein>
    <submittedName>
        <fullName evidence="1">Uncharacterized protein</fullName>
    </submittedName>
</protein>
<dbReference type="SUPFAM" id="SSF52540">
    <property type="entry name" value="P-loop containing nucleoside triphosphate hydrolases"/>
    <property type="match status" value="1"/>
</dbReference>
<dbReference type="InterPro" id="IPR031248">
    <property type="entry name" value="RNF213"/>
</dbReference>
<dbReference type="InterPro" id="IPR025662">
    <property type="entry name" value="Sigma_54_int_dom_ATP-bd_1"/>
</dbReference>
<dbReference type="InterPro" id="IPR027417">
    <property type="entry name" value="P-loop_NTPase"/>
</dbReference>
<dbReference type="GO" id="GO:0016887">
    <property type="term" value="F:ATP hydrolysis activity"/>
    <property type="evidence" value="ECO:0007669"/>
    <property type="project" value="InterPro"/>
</dbReference>
<accession>A0A817QIL0</accession>
<dbReference type="PANTHER" id="PTHR22605:SF1">
    <property type="entry name" value="RZ-TYPE DOMAIN-CONTAINING PROTEIN"/>
    <property type="match status" value="1"/>
</dbReference>
<dbReference type="PROSITE" id="PS00675">
    <property type="entry name" value="SIGMA54_INTERACT_1"/>
    <property type="match status" value="1"/>
</dbReference>
<dbReference type="OrthoDB" id="2423195at2759"/>